<keyword evidence="2 4" id="KW-0378">Hydrolase</keyword>
<dbReference type="Pfam" id="PF17137">
    <property type="entry name" value="DUF5110"/>
    <property type="match status" value="1"/>
</dbReference>
<feature type="domain" description="DUF5110" evidence="9">
    <location>
        <begin position="745"/>
        <end position="806"/>
    </location>
</feature>
<dbReference type="GO" id="GO:0030246">
    <property type="term" value="F:carbohydrate binding"/>
    <property type="evidence" value="ECO:0007669"/>
    <property type="project" value="InterPro"/>
</dbReference>
<dbReference type="Gene3D" id="3.20.20.80">
    <property type="entry name" value="Glycosidases"/>
    <property type="match status" value="1"/>
</dbReference>
<dbReference type="GO" id="GO:0004553">
    <property type="term" value="F:hydrolase activity, hydrolyzing O-glycosyl compounds"/>
    <property type="evidence" value="ECO:0007669"/>
    <property type="project" value="InterPro"/>
</dbReference>
<dbReference type="InterPro" id="IPR017853">
    <property type="entry name" value="GH"/>
</dbReference>
<dbReference type="GO" id="GO:0005975">
    <property type="term" value="P:carbohydrate metabolic process"/>
    <property type="evidence" value="ECO:0007669"/>
    <property type="project" value="InterPro"/>
</dbReference>
<dbReference type="InterPro" id="IPR000322">
    <property type="entry name" value="Glyco_hydro_31_TIM"/>
</dbReference>
<evidence type="ECO:0000259" key="7">
    <source>
        <dbReference type="Pfam" id="PF01055"/>
    </source>
</evidence>
<dbReference type="Pfam" id="PF13802">
    <property type="entry name" value="Gal_mutarotas_2"/>
    <property type="match status" value="1"/>
</dbReference>
<dbReference type="Gene3D" id="2.60.40.1180">
    <property type="entry name" value="Golgi alpha-mannosidase II"/>
    <property type="match status" value="2"/>
</dbReference>
<keyword evidence="6" id="KW-0732">Signal</keyword>
<dbReference type="InterPro" id="IPR011013">
    <property type="entry name" value="Gal_mutarotase_sf_dom"/>
</dbReference>
<dbReference type="Pfam" id="PF01055">
    <property type="entry name" value="Glyco_hydro_31_2nd"/>
    <property type="match status" value="1"/>
</dbReference>
<evidence type="ECO:0000259" key="9">
    <source>
        <dbReference type="Pfam" id="PF17137"/>
    </source>
</evidence>
<dbReference type="PROSITE" id="PS00129">
    <property type="entry name" value="GLYCOSYL_HYDROL_F31_1"/>
    <property type="match status" value="1"/>
</dbReference>
<evidence type="ECO:0000256" key="2">
    <source>
        <dbReference type="ARBA" id="ARBA00022801"/>
    </source>
</evidence>
<organism evidence="11 12">
    <name type="scientific">Gluconacetobacter sacchari</name>
    <dbReference type="NCBI Taxonomy" id="92759"/>
    <lineage>
        <taxon>Bacteria</taxon>
        <taxon>Pseudomonadati</taxon>
        <taxon>Pseudomonadota</taxon>
        <taxon>Alphaproteobacteria</taxon>
        <taxon>Acetobacterales</taxon>
        <taxon>Acetobacteraceae</taxon>
        <taxon>Gluconacetobacter</taxon>
    </lineage>
</organism>
<comment type="caution">
    <text evidence="11">The sequence shown here is derived from an EMBL/GenBank/DDBJ whole genome shotgun (WGS) entry which is preliminary data.</text>
</comment>
<dbReference type="SUPFAM" id="SSF51445">
    <property type="entry name" value="(Trans)glycosidases"/>
    <property type="match status" value="1"/>
</dbReference>
<dbReference type="InterPro" id="IPR025887">
    <property type="entry name" value="Glyco_hydro_31_N_dom"/>
</dbReference>
<dbReference type="RefSeq" id="WP_182996668.1">
    <property type="nucleotide sequence ID" value="NZ_JABEQJ010000006.1"/>
</dbReference>
<evidence type="ECO:0000256" key="6">
    <source>
        <dbReference type="SAM" id="SignalP"/>
    </source>
</evidence>
<name>A0A7W4IBG6_9PROT</name>
<feature type="domain" description="Glycoside hydrolase family 31 N-terminal" evidence="8">
    <location>
        <begin position="64"/>
        <end position="230"/>
    </location>
</feature>
<keyword evidence="3 4" id="KW-0326">Glycosidase</keyword>
<dbReference type="EMBL" id="JABEQJ010000006">
    <property type="protein sequence ID" value="MBB2159805.1"/>
    <property type="molecule type" value="Genomic_DNA"/>
</dbReference>
<feature type="domain" description="Glycoside hydrolase family 31 TIM barrel" evidence="7">
    <location>
        <begin position="272"/>
        <end position="605"/>
    </location>
</feature>
<evidence type="ECO:0000256" key="4">
    <source>
        <dbReference type="RuleBase" id="RU361185"/>
    </source>
</evidence>
<dbReference type="PANTHER" id="PTHR22762:SF120">
    <property type="entry name" value="HETEROGLYCAN GLUCOSIDASE 1"/>
    <property type="match status" value="1"/>
</dbReference>
<dbReference type="Proteomes" id="UP000589085">
    <property type="component" value="Unassembled WGS sequence"/>
</dbReference>
<evidence type="ECO:0000313" key="12">
    <source>
        <dbReference type="Proteomes" id="UP000589085"/>
    </source>
</evidence>
<dbReference type="Pfam" id="PF21365">
    <property type="entry name" value="Glyco_hydro_31_3rd"/>
    <property type="match status" value="1"/>
</dbReference>
<evidence type="ECO:0000259" key="10">
    <source>
        <dbReference type="Pfam" id="PF21365"/>
    </source>
</evidence>
<dbReference type="CDD" id="cd14752">
    <property type="entry name" value="GH31_N"/>
    <property type="match status" value="1"/>
</dbReference>
<proteinExistence type="inferred from homology"/>
<dbReference type="InterPro" id="IPR048395">
    <property type="entry name" value="Glyco_hydro_31_C"/>
</dbReference>
<dbReference type="InterPro" id="IPR013780">
    <property type="entry name" value="Glyco_hydro_b"/>
</dbReference>
<protein>
    <submittedName>
        <fullName evidence="11">DUF5110 domain-containing protein</fullName>
    </submittedName>
</protein>
<feature type="domain" description="Glycosyl hydrolase family 31 C-terminal" evidence="10">
    <location>
        <begin position="614"/>
        <end position="728"/>
    </location>
</feature>
<sequence>MTFRSFRAIAMTGTMLAMPAFGVAQGAAPRGNDVTIGAHGSQDNYRISTRSSELLQVARGTTIIDVSALPNGIFRIRIGRNSALPEDASWAVTPETRAQHAELRPSDDDTSLGVSTDAGRVSIDRATGAITVRDRNGATILTDVDAPYVAGKTGFRLVKKMTPGLHVFGLGDKMAPLDRRGYVWQNWNTDSYPFQERQDPLYKDIPFFIGFDKGRAYGVFMDNTWRSVFDFGVANPEEMSFGADGGAIDYYVMTGPTPKDVVKQYARLTGVPPLVPRWTFGFQQSRYSYPDDAAIRSIAKRLRHDRIPADVLWFDIDFQDRHRPFTVDTKAFPNFSGLMADLHKQNFKTVVITDLHIAAAPNQGYAPYDKGIASDVFLHNPDGSRFVGPVWPGPALFPDFTDQKAREYWGTLYNEFYVKDAIDGFWNDMNEPSVFIPIKTMPNDVVHRIDEPGFQTRTATHAEMHNVYGMENGRATYEAQIRLKPDQRPFVMMRASYAGGQRYSTTWTGDTTSSWNHMRLATPMLLSLGLSGFAYAGDNLGGFALSPPPDLLTKWLEIGMFNPIAEDHSDKGTRMQEPWVDGKAQEDIRRRYIEDRYKLLPYIYTIAEEASRTGIPMMRPLFLEFPTAAGGQVLDLQNPSEFMWGPDILVAPQVMPDTVDKYKVILPPGSWYDYWTGGLIENMDTAQATGNSGIQTAIVDDPAVAPHMLMVAPQLDTVPVYVRGGSIIPRQPLTQSTSETPKGALQLAVYTAPEMGGDLYTDDGTTFDYRKGGFFRQHFSGRSSGDRVTLTLEAPEGRYKPWWQTIDVTMFGVRTSSTPTINGAQVSKLRYDRAQRRLRFTIPYSSRATTMTVSLDR</sequence>
<dbReference type="InterPro" id="IPR033403">
    <property type="entry name" value="DUF5110"/>
</dbReference>
<gene>
    <name evidence="11" type="ORF">HLH48_06400</name>
</gene>
<comment type="similarity">
    <text evidence="1 4">Belongs to the glycosyl hydrolase 31 family.</text>
</comment>
<evidence type="ECO:0000256" key="3">
    <source>
        <dbReference type="ARBA" id="ARBA00023295"/>
    </source>
</evidence>
<feature type="region of interest" description="Disordered" evidence="5">
    <location>
        <begin position="96"/>
        <end position="115"/>
    </location>
</feature>
<dbReference type="Gene3D" id="2.60.40.1760">
    <property type="entry name" value="glycosyl hydrolase (family 31)"/>
    <property type="match status" value="1"/>
</dbReference>
<dbReference type="InterPro" id="IPR030458">
    <property type="entry name" value="Glyco_hydro_31_AS"/>
</dbReference>
<dbReference type="SUPFAM" id="SSF74650">
    <property type="entry name" value="Galactose mutarotase-like"/>
    <property type="match status" value="1"/>
</dbReference>
<dbReference type="CDD" id="cd06604">
    <property type="entry name" value="GH31_glucosidase_II_MalA"/>
    <property type="match status" value="1"/>
</dbReference>
<evidence type="ECO:0000256" key="5">
    <source>
        <dbReference type="SAM" id="MobiDB-lite"/>
    </source>
</evidence>
<evidence type="ECO:0000256" key="1">
    <source>
        <dbReference type="ARBA" id="ARBA00007806"/>
    </source>
</evidence>
<feature type="compositionally biased region" description="Basic and acidic residues" evidence="5">
    <location>
        <begin position="97"/>
        <end position="107"/>
    </location>
</feature>
<evidence type="ECO:0000313" key="11">
    <source>
        <dbReference type="EMBL" id="MBB2159805.1"/>
    </source>
</evidence>
<accession>A0A7W4IBG6</accession>
<dbReference type="AlphaFoldDB" id="A0A7W4IBG6"/>
<dbReference type="SUPFAM" id="SSF51011">
    <property type="entry name" value="Glycosyl hydrolase domain"/>
    <property type="match status" value="1"/>
</dbReference>
<feature type="chain" id="PRO_5031432770" evidence="6">
    <location>
        <begin position="27"/>
        <end position="857"/>
    </location>
</feature>
<dbReference type="PANTHER" id="PTHR22762">
    <property type="entry name" value="ALPHA-GLUCOSIDASE"/>
    <property type="match status" value="1"/>
</dbReference>
<feature type="signal peptide" evidence="6">
    <location>
        <begin position="1"/>
        <end position="26"/>
    </location>
</feature>
<reference evidence="11 12" key="1">
    <citation type="submission" date="2020-04" db="EMBL/GenBank/DDBJ databases">
        <title>Description of novel Gluconacetobacter.</title>
        <authorList>
            <person name="Sombolestani A."/>
        </authorList>
    </citation>
    <scope>NUCLEOTIDE SEQUENCE [LARGE SCALE GENOMIC DNA]</scope>
    <source>
        <strain evidence="11 12">LMG 19747</strain>
    </source>
</reference>
<evidence type="ECO:0000259" key="8">
    <source>
        <dbReference type="Pfam" id="PF13802"/>
    </source>
</evidence>